<dbReference type="PANTHER" id="PTHR19877:SF13">
    <property type="entry name" value="SERINE-THREONINE KINASE RECEPTOR-ASSOCIATED PROTEIN"/>
    <property type="match status" value="1"/>
</dbReference>
<dbReference type="EMBL" id="HBFC01019808">
    <property type="protein sequence ID" value="CAD8709187.1"/>
    <property type="molecule type" value="Transcribed_RNA"/>
</dbReference>
<sequence length="316" mass="34210">MAAVAPLVCHGHSRPIVNLEYSQATEDGVFLISSSKDGQPMLRNAETGDWIGTFEGHKGCVWGATLNAPATHGATASADFSARLWNAITGDELHCFQHKHIVKSVCFSQDCQRLLTGGSEKLLRIYDLGNVDAAPYVMEGSPSQIRTAQFTANDTLILSSCADDKGIRVWDVRTNMVVTTLDTELPVTSIEITGGGRYITTTDGKNVTFFDAMTFTPVKKWVMEYEVESASVCLEHNRFVAGGTDMWVHMHDMSSGAEVECGKGHHGPIHSVRFAPDGKSYSSGSEDGTIRIWRTFPDKAGVAVESTGGPLGPPQR</sequence>
<evidence type="ECO:0000256" key="7">
    <source>
        <dbReference type="PROSITE-ProRule" id="PRU00221"/>
    </source>
</evidence>
<accession>A0A7S0SK17</accession>
<keyword evidence="3" id="KW-0677">Repeat</keyword>
<dbReference type="AlphaFoldDB" id="A0A7S0SK17"/>
<dbReference type="PROSITE" id="PS50294">
    <property type="entry name" value="WD_REPEATS_REGION"/>
    <property type="match status" value="1"/>
</dbReference>
<evidence type="ECO:0000256" key="6">
    <source>
        <dbReference type="ARBA" id="ARBA00040390"/>
    </source>
</evidence>
<evidence type="ECO:0000256" key="3">
    <source>
        <dbReference type="ARBA" id="ARBA00022737"/>
    </source>
</evidence>
<evidence type="ECO:0000256" key="4">
    <source>
        <dbReference type="ARBA" id="ARBA00023187"/>
    </source>
</evidence>
<keyword evidence="4" id="KW-0508">mRNA splicing</keyword>
<dbReference type="InterPro" id="IPR001680">
    <property type="entry name" value="WD40_rpt"/>
</dbReference>
<dbReference type="SMART" id="SM00320">
    <property type="entry name" value="WD40"/>
    <property type="match status" value="6"/>
</dbReference>
<name>A0A7S0SK17_9CHLO</name>
<dbReference type="GO" id="GO:0032797">
    <property type="term" value="C:SMN complex"/>
    <property type="evidence" value="ECO:0007669"/>
    <property type="project" value="TreeGrafter"/>
</dbReference>
<comment type="similarity">
    <text evidence="5">Belongs to the WD repeat STRAP family.</text>
</comment>
<evidence type="ECO:0000256" key="5">
    <source>
        <dbReference type="ARBA" id="ARBA00038394"/>
    </source>
</evidence>
<organism evidence="8">
    <name type="scientific">Mantoniella antarctica</name>
    <dbReference type="NCBI Taxonomy" id="81844"/>
    <lineage>
        <taxon>Eukaryota</taxon>
        <taxon>Viridiplantae</taxon>
        <taxon>Chlorophyta</taxon>
        <taxon>Mamiellophyceae</taxon>
        <taxon>Mamiellales</taxon>
        <taxon>Mamiellaceae</taxon>
        <taxon>Mantoniella</taxon>
    </lineage>
</organism>
<proteinExistence type="inferred from homology"/>
<dbReference type="PROSITE" id="PS00678">
    <property type="entry name" value="WD_REPEATS_1"/>
    <property type="match status" value="1"/>
</dbReference>
<keyword evidence="2" id="KW-0507">mRNA processing</keyword>
<dbReference type="Gene3D" id="2.130.10.10">
    <property type="entry name" value="YVTN repeat-like/Quinoprotein amine dehydrogenase"/>
    <property type="match status" value="1"/>
</dbReference>
<evidence type="ECO:0000313" key="8">
    <source>
        <dbReference type="EMBL" id="CAD8709187.1"/>
    </source>
</evidence>
<reference evidence="8" key="1">
    <citation type="submission" date="2021-01" db="EMBL/GenBank/DDBJ databases">
        <authorList>
            <person name="Corre E."/>
            <person name="Pelletier E."/>
            <person name="Niang G."/>
            <person name="Scheremetjew M."/>
            <person name="Finn R."/>
            <person name="Kale V."/>
            <person name="Holt S."/>
            <person name="Cochrane G."/>
            <person name="Meng A."/>
            <person name="Brown T."/>
            <person name="Cohen L."/>
        </authorList>
    </citation>
    <scope>NUCLEOTIDE SEQUENCE</scope>
    <source>
        <strain evidence="8">SL-175</strain>
    </source>
</reference>
<evidence type="ECO:0000256" key="2">
    <source>
        <dbReference type="ARBA" id="ARBA00022664"/>
    </source>
</evidence>
<dbReference type="SUPFAM" id="SSF50978">
    <property type="entry name" value="WD40 repeat-like"/>
    <property type="match status" value="1"/>
</dbReference>
<keyword evidence="1 7" id="KW-0853">WD repeat</keyword>
<dbReference type="Pfam" id="PF00400">
    <property type="entry name" value="WD40"/>
    <property type="match status" value="4"/>
</dbReference>
<dbReference type="GO" id="GO:0000387">
    <property type="term" value="P:spliceosomal snRNP assembly"/>
    <property type="evidence" value="ECO:0007669"/>
    <property type="project" value="TreeGrafter"/>
</dbReference>
<dbReference type="InterPro" id="IPR019775">
    <property type="entry name" value="WD40_repeat_CS"/>
</dbReference>
<dbReference type="GO" id="GO:0003723">
    <property type="term" value="F:RNA binding"/>
    <property type="evidence" value="ECO:0007669"/>
    <property type="project" value="TreeGrafter"/>
</dbReference>
<dbReference type="InterPro" id="IPR036322">
    <property type="entry name" value="WD40_repeat_dom_sf"/>
</dbReference>
<dbReference type="PANTHER" id="PTHR19877">
    <property type="entry name" value="EUKARYOTIC TRANSLATION INITIATION FACTOR 3 SUBUNIT I"/>
    <property type="match status" value="1"/>
</dbReference>
<gene>
    <name evidence="8" type="ORF">MANT1106_LOCUS11870</name>
</gene>
<protein>
    <recommendedName>
        <fullName evidence="6">Serine-threonine kinase receptor-associated protein</fullName>
    </recommendedName>
</protein>
<dbReference type="CDD" id="cd00200">
    <property type="entry name" value="WD40"/>
    <property type="match status" value="1"/>
</dbReference>
<feature type="repeat" description="WD" evidence="7">
    <location>
        <begin position="262"/>
        <end position="293"/>
    </location>
</feature>
<evidence type="ECO:0000256" key="1">
    <source>
        <dbReference type="ARBA" id="ARBA00022574"/>
    </source>
</evidence>
<dbReference type="PROSITE" id="PS50082">
    <property type="entry name" value="WD_REPEATS_2"/>
    <property type="match status" value="2"/>
</dbReference>
<dbReference type="InterPro" id="IPR015943">
    <property type="entry name" value="WD40/YVTN_repeat-like_dom_sf"/>
</dbReference>
<feature type="repeat" description="WD" evidence="7">
    <location>
        <begin position="138"/>
        <end position="180"/>
    </location>
</feature>